<keyword evidence="4" id="KW-1185">Reference proteome</keyword>
<evidence type="ECO:0000256" key="2">
    <source>
        <dbReference type="SAM" id="SignalP"/>
    </source>
</evidence>
<keyword evidence="2" id="KW-0732">Signal</keyword>
<comment type="caution">
    <text evidence="3">The sequence shown here is derived from an EMBL/GenBank/DDBJ whole genome shotgun (WGS) entry which is preliminary data.</text>
</comment>
<evidence type="ECO:0000313" key="4">
    <source>
        <dbReference type="Proteomes" id="UP001597469"/>
    </source>
</evidence>
<feature type="chain" id="PRO_5046912833" evidence="2">
    <location>
        <begin position="23"/>
        <end position="99"/>
    </location>
</feature>
<dbReference type="EMBL" id="JBHULN010000001">
    <property type="protein sequence ID" value="MFD2569624.1"/>
    <property type="molecule type" value="Genomic_DNA"/>
</dbReference>
<feature type="region of interest" description="Disordered" evidence="1">
    <location>
        <begin position="24"/>
        <end position="99"/>
    </location>
</feature>
<evidence type="ECO:0000256" key="1">
    <source>
        <dbReference type="SAM" id="MobiDB-lite"/>
    </source>
</evidence>
<dbReference type="Proteomes" id="UP001597469">
    <property type="component" value="Unassembled WGS sequence"/>
</dbReference>
<organism evidence="3 4">
    <name type="scientific">Spirosoma soli</name>
    <dbReference type="NCBI Taxonomy" id="1770529"/>
    <lineage>
        <taxon>Bacteria</taxon>
        <taxon>Pseudomonadati</taxon>
        <taxon>Bacteroidota</taxon>
        <taxon>Cytophagia</taxon>
        <taxon>Cytophagales</taxon>
        <taxon>Cytophagaceae</taxon>
        <taxon>Spirosoma</taxon>
    </lineage>
</organism>
<dbReference type="RefSeq" id="WP_381518963.1">
    <property type="nucleotide sequence ID" value="NZ_JBHULN010000001.1"/>
</dbReference>
<reference evidence="4" key="1">
    <citation type="journal article" date="2019" name="Int. J. Syst. Evol. Microbiol.">
        <title>The Global Catalogue of Microorganisms (GCM) 10K type strain sequencing project: providing services to taxonomists for standard genome sequencing and annotation.</title>
        <authorList>
            <consortium name="The Broad Institute Genomics Platform"/>
            <consortium name="The Broad Institute Genome Sequencing Center for Infectious Disease"/>
            <person name="Wu L."/>
            <person name="Ma J."/>
        </authorList>
    </citation>
    <scope>NUCLEOTIDE SEQUENCE [LARGE SCALE GENOMIC DNA]</scope>
    <source>
        <strain evidence="4">KCTC 42805</strain>
    </source>
</reference>
<proteinExistence type="predicted"/>
<name>A0ABW5M041_9BACT</name>
<feature type="signal peptide" evidence="2">
    <location>
        <begin position="1"/>
        <end position="22"/>
    </location>
</feature>
<sequence length="99" mass="10401">MKHAFVKAAIVALLVAPAVVFGQSRESVKSSSPYNGSAGRVSDKEKEKAAAEKFNGQKPDAPQKTKPQPHSASKSKPVQGATENGGRVKNAKTNNGNTR</sequence>
<feature type="compositionally biased region" description="Polar residues" evidence="1">
    <location>
        <begin position="65"/>
        <end position="76"/>
    </location>
</feature>
<gene>
    <name evidence="3" type="ORF">ACFSUS_03210</name>
</gene>
<protein>
    <submittedName>
        <fullName evidence="3">Uncharacterized protein</fullName>
    </submittedName>
</protein>
<feature type="compositionally biased region" description="Basic and acidic residues" evidence="1">
    <location>
        <begin position="41"/>
        <end position="51"/>
    </location>
</feature>
<evidence type="ECO:0000313" key="3">
    <source>
        <dbReference type="EMBL" id="MFD2569624.1"/>
    </source>
</evidence>
<accession>A0ABW5M041</accession>